<dbReference type="GO" id="GO:0000455">
    <property type="term" value="P:enzyme-directed rRNA pseudouridine synthesis"/>
    <property type="evidence" value="ECO:0007669"/>
    <property type="project" value="TreeGrafter"/>
</dbReference>
<dbReference type="NCBIfam" id="TIGR00005">
    <property type="entry name" value="rluA_subfam"/>
    <property type="match status" value="1"/>
</dbReference>
<sequence>MKRRSFNVRFIASICYSCRLMSLLLVCLCLTEPHVNGFLPSTSRQHRIQQHSTFPSLLFAKIKKLQDAFDLSAIEAFELELEQQETMEDDDDDEQIIAIQFNDADDSSPSMLTWQVPPEYHNTRIDAALAACLANESRSVCGSLVTEGCVQDGVTHEVLNKKSYKVQEGQTLRIDLSQRENKVPTDILVPENIPLDILYEDEHMIVLNKAAGMVVHPAAGNWRGTVVNALVYYLPNSPYGSGEFVTNGSMAANSNNEDGEPVLFRPGIVHRLDKGTTGVLVVAKNSHALTSLSEAFANRQVQKTYLAITVGNPGKQVTIDKPIARHPIHRQRMRVVPDPHQRDSSGMAPKDRLLQPQSSSGRRALSFVDTLAFDGQLSVVQVQIATGRTHQIRVHLQDRHTPIYGDDVYGLKDWNDRLFKTQQIRDRPLLHAYKLQIEHPVTGQVMEFRAPLAEDMFRVAKTICPRGDEFEHSEIFEP</sequence>
<dbReference type="GO" id="GO:0009982">
    <property type="term" value="F:pseudouridine synthase activity"/>
    <property type="evidence" value="ECO:0007669"/>
    <property type="project" value="InterPro"/>
</dbReference>
<keyword evidence="4" id="KW-0694">RNA-binding</keyword>
<accession>A0A1Z5KSD1</accession>
<dbReference type="InterPro" id="IPR050188">
    <property type="entry name" value="RluA_PseudoU_synthase"/>
</dbReference>
<dbReference type="SUPFAM" id="SSF55174">
    <property type="entry name" value="Alpha-L RNA-binding motif"/>
    <property type="match status" value="1"/>
</dbReference>
<evidence type="ECO:0000259" key="8">
    <source>
        <dbReference type="Pfam" id="PF00849"/>
    </source>
</evidence>
<evidence type="ECO:0000256" key="3">
    <source>
        <dbReference type="PIRSR" id="PIRSR606225-1"/>
    </source>
</evidence>
<dbReference type="CDD" id="cd00165">
    <property type="entry name" value="S4"/>
    <property type="match status" value="1"/>
</dbReference>
<dbReference type="PROSITE" id="PS50889">
    <property type="entry name" value="S4"/>
    <property type="match status" value="1"/>
</dbReference>
<dbReference type="InterPro" id="IPR006224">
    <property type="entry name" value="PsdUridine_synth_RluA-like_CS"/>
</dbReference>
<evidence type="ECO:0000256" key="7">
    <source>
        <dbReference type="SAM" id="SignalP"/>
    </source>
</evidence>
<dbReference type="GO" id="GO:0003723">
    <property type="term" value="F:RNA binding"/>
    <property type="evidence" value="ECO:0007669"/>
    <property type="project" value="UniProtKB-KW"/>
</dbReference>
<evidence type="ECO:0000313" key="10">
    <source>
        <dbReference type="Proteomes" id="UP000198406"/>
    </source>
</evidence>
<evidence type="ECO:0000256" key="2">
    <source>
        <dbReference type="ARBA" id="ARBA00023235"/>
    </source>
</evidence>
<evidence type="ECO:0000256" key="1">
    <source>
        <dbReference type="ARBA" id="ARBA00010876"/>
    </source>
</evidence>
<evidence type="ECO:0000256" key="5">
    <source>
        <dbReference type="RuleBase" id="RU362028"/>
    </source>
</evidence>
<name>A0A1Z5KSD1_FISSO</name>
<dbReference type="Gene3D" id="3.10.290.10">
    <property type="entry name" value="RNA-binding S4 domain"/>
    <property type="match status" value="1"/>
</dbReference>
<dbReference type="Proteomes" id="UP000198406">
    <property type="component" value="Unassembled WGS sequence"/>
</dbReference>
<dbReference type="CDD" id="cd02869">
    <property type="entry name" value="PseudoU_synth_RluA_like"/>
    <property type="match status" value="1"/>
</dbReference>
<dbReference type="EMBL" id="BDSP01000286">
    <property type="protein sequence ID" value="GAX29216.1"/>
    <property type="molecule type" value="Genomic_DNA"/>
</dbReference>
<evidence type="ECO:0000256" key="6">
    <source>
        <dbReference type="SAM" id="MobiDB-lite"/>
    </source>
</evidence>
<dbReference type="InterPro" id="IPR020103">
    <property type="entry name" value="PsdUridine_synth_cat_dom_sf"/>
</dbReference>
<dbReference type="EC" id="5.4.99.-" evidence="5"/>
<dbReference type="OrthoDB" id="418349at2759"/>
<dbReference type="InterPro" id="IPR036986">
    <property type="entry name" value="S4_RNA-bd_sf"/>
</dbReference>
<keyword evidence="10" id="KW-1185">Reference proteome</keyword>
<dbReference type="Pfam" id="PF00849">
    <property type="entry name" value="PseudoU_synth_2"/>
    <property type="match status" value="1"/>
</dbReference>
<comment type="similarity">
    <text evidence="1 5">Belongs to the pseudouridine synthase RluA family.</text>
</comment>
<feature type="active site" evidence="3">
    <location>
        <position position="273"/>
    </location>
</feature>
<protein>
    <recommendedName>
        <fullName evidence="5">Pseudouridine synthase</fullName>
        <ecNumber evidence="5">5.4.99.-</ecNumber>
    </recommendedName>
</protein>
<feature type="chain" id="PRO_5012283656" description="Pseudouridine synthase" evidence="7">
    <location>
        <begin position="38"/>
        <end position="478"/>
    </location>
</feature>
<keyword evidence="2 5" id="KW-0413">Isomerase</keyword>
<evidence type="ECO:0000313" key="9">
    <source>
        <dbReference type="EMBL" id="GAX29216.1"/>
    </source>
</evidence>
<feature type="compositionally biased region" description="Basic and acidic residues" evidence="6">
    <location>
        <begin position="336"/>
        <end position="353"/>
    </location>
</feature>
<feature type="domain" description="Pseudouridine synthase RsuA/RluA-like" evidence="8">
    <location>
        <begin position="203"/>
        <end position="397"/>
    </location>
</feature>
<dbReference type="PANTHER" id="PTHR21600">
    <property type="entry name" value="MITOCHONDRIAL RNA PSEUDOURIDINE SYNTHASE"/>
    <property type="match status" value="1"/>
</dbReference>
<dbReference type="SUPFAM" id="SSF55120">
    <property type="entry name" value="Pseudouridine synthase"/>
    <property type="match status" value="1"/>
</dbReference>
<organism evidence="9 10">
    <name type="scientific">Fistulifera solaris</name>
    <name type="common">Oleaginous diatom</name>
    <dbReference type="NCBI Taxonomy" id="1519565"/>
    <lineage>
        <taxon>Eukaryota</taxon>
        <taxon>Sar</taxon>
        <taxon>Stramenopiles</taxon>
        <taxon>Ochrophyta</taxon>
        <taxon>Bacillariophyta</taxon>
        <taxon>Bacillariophyceae</taxon>
        <taxon>Bacillariophycidae</taxon>
        <taxon>Naviculales</taxon>
        <taxon>Naviculaceae</taxon>
        <taxon>Fistulifera</taxon>
    </lineage>
</organism>
<dbReference type="PANTHER" id="PTHR21600:SF44">
    <property type="entry name" value="RIBOSOMAL LARGE SUBUNIT PSEUDOURIDINE SYNTHASE D"/>
    <property type="match status" value="1"/>
</dbReference>
<dbReference type="Gene3D" id="3.30.2350.10">
    <property type="entry name" value="Pseudouridine synthase"/>
    <property type="match status" value="1"/>
</dbReference>
<feature type="signal peptide" evidence="7">
    <location>
        <begin position="1"/>
        <end position="37"/>
    </location>
</feature>
<feature type="region of interest" description="Disordered" evidence="6">
    <location>
        <begin position="336"/>
        <end position="359"/>
    </location>
</feature>
<keyword evidence="7" id="KW-0732">Signal</keyword>
<reference evidence="9 10" key="1">
    <citation type="journal article" date="2015" name="Plant Cell">
        <title>Oil accumulation by the oleaginous diatom Fistulifera solaris as revealed by the genome and transcriptome.</title>
        <authorList>
            <person name="Tanaka T."/>
            <person name="Maeda Y."/>
            <person name="Veluchamy A."/>
            <person name="Tanaka M."/>
            <person name="Abida H."/>
            <person name="Marechal E."/>
            <person name="Bowler C."/>
            <person name="Muto M."/>
            <person name="Sunaga Y."/>
            <person name="Tanaka M."/>
            <person name="Yoshino T."/>
            <person name="Taniguchi T."/>
            <person name="Fukuda Y."/>
            <person name="Nemoto M."/>
            <person name="Matsumoto M."/>
            <person name="Wong P.S."/>
            <person name="Aburatani S."/>
            <person name="Fujibuchi W."/>
        </authorList>
    </citation>
    <scope>NUCLEOTIDE SEQUENCE [LARGE SCALE GENOMIC DNA]</scope>
    <source>
        <strain evidence="9 10">JPCC DA0580</strain>
    </source>
</reference>
<dbReference type="InterPro" id="IPR006225">
    <property type="entry name" value="PsdUridine_synth_RluC/D"/>
</dbReference>
<dbReference type="InterPro" id="IPR006145">
    <property type="entry name" value="PsdUridine_synth_RsuA/RluA"/>
</dbReference>
<dbReference type="AlphaFoldDB" id="A0A1Z5KSD1"/>
<comment type="function">
    <text evidence="5">Responsible for synthesis of pseudouridine from uracil.</text>
</comment>
<dbReference type="InParanoid" id="A0A1Z5KSD1"/>
<comment type="catalytic activity">
    <reaction evidence="5">
        <text>a uridine in RNA = a pseudouridine in RNA</text>
        <dbReference type="Rhea" id="RHEA:48348"/>
        <dbReference type="Rhea" id="RHEA-COMP:12068"/>
        <dbReference type="Rhea" id="RHEA-COMP:12069"/>
        <dbReference type="ChEBI" id="CHEBI:65314"/>
        <dbReference type="ChEBI" id="CHEBI:65315"/>
    </reaction>
</comment>
<proteinExistence type="inferred from homology"/>
<gene>
    <name evidence="9" type="ORF">FisN_28Lh044</name>
</gene>
<comment type="caution">
    <text evidence="9">The sequence shown here is derived from an EMBL/GenBank/DDBJ whole genome shotgun (WGS) entry which is preliminary data.</text>
</comment>
<dbReference type="PROSITE" id="PS01129">
    <property type="entry name" value="PSI_RLU"/>
    <property type="match status" value="1"/>
</dbReference>
<evidence type="ECO:0000256" key="4">
    <source>
        <dbReference type="PROSITE-ProRule" id="PRU00182"/>
    </source>
</evidence>